<keyword evidence="2" id="KW-1185">Reference proteome</keyword>
<protein>
    <submittedName>
        <fullName evidence="1">Uncharacterized protein</fullName>
    </submittedName>
</protein>
<comment type="caution">
    <text evidence="1">The sequence shown here is derived from an EMBL/GenBank/DDBJ whole genome shotgun (WGS) entry which is preliminary data.</text>
</comment>
<dbReference type="EMBL" id="JABSND010000123">
    <property type="protein sequence ID" value="KAI6296905.1"/>
    <property type="molecule type" value="Genomic_DNA"/>
</dbReference>
<evidence type="ECO:0000313" key="2">
    <source>
        <dbReference type="Proteomes" id="UP001059893"/>
    </source>
</evidence>
<evidence type="ECO:0000313" key="1">
    <source>
        <dbReference type="EMBL" id="KAI6296905.1"/>
    </source>
</evidence>
<organism evidence="1 2">
    <name type="scientific">Pyricularia grisea</name>
    <name type="common">Crabgrass-specific blast fungus</name>
    <name type="synonym">Magnaporthe grisea</name>
    <dbReference type="NCBI Taxonomy" id="148305"/>
    <lineage>
        <taxon>Eukaryota</taxon>
        <taxon>Fungi</taxon>
        <taxon>Dikarya</taxon>
        <taxon>Ascomycota</taxon>
        <taxon>Pezizomycotina</taxon>
        <taxon>Sordariomycetes</taxon>
        <taxon>Sordariomycetidae</taxon>
        <taxon>Magnaporthales</taxon>
        <taxon>Pyriculariaceae</taxon>
        <taxon>Pyricularia</taxon>
    </lineage>
</organism>
<reference evidence="1" key="1">
    <citation type="submission" date="2021-01" db="EMBL/GenBank/DDBJ databases">
        <title>Deciphering the adaptive evolutionary patterns associated with biogeogrpahic diversity in the finger millet blast pathogen Magnaporthe oryzae in Eastern Africa.</title>
        <authorList>
            <person name="Onyema G."/>
            <person name="Shittu T.A."/>
            <person name="Dodsworth S."/>
            <person name="Devilliers S."/>
            <person name="Muthumeenakshi S."/>
            <person name="Sreenivasaprasad S."/>
        </authorList>
    </citation>
    <scope>NUCLEOTIDE SEQUENCE</scope>
    <source>
        <strain evidence="1">D15/s37</strain>
    </source>
</reference>
<dbReference type="Proteomes" id="UP001059893">
    <property type="component" value="Unassembled WGS sequence"/>
</dbReference>
<proteinExistence type="predicted"/>
<accession>A0ABQ8NGY0</accession>
<name>A0ABQ8NGY0_PYRGI</name>
<gene>
    <name evidence="1" type="ORF">MCOR33_006617</name>
</gene>
<sequence>MTSLASSDLPPAPVVDVVVAHVGYGAPQVDEDGRAARELLPGVAHAAKEVTRTRIALEALQLGTLSRASHQQRRWE</sequence>